<evidence type="ECO:0000256" key="3">
    <source>
        <dbReference type="PROSITE-ProRule" id="PRU00023"/>
    </source>
</evidence>
<proteinExistence type="predicted"/>
<keyword evidence="5" id="KW-1185">Reference proteome</keyword>
<evidence type="ECO:0000256" key="2">
    <source>
        <dbReference type="ARBA" id="ARBA00023043"/>
    </source>
</evidence>
<dbReference type="GeneID" id="38115431"/>
<dbReference type="SUPFAM" id="SSF48403">
    <property type="entry name" value="Ankyrin repeat"/>
    <property type="match status" value="2"/>
</dbReference>
<evidence type="ECO:0000256" key="1">
    <source>
        <dbReference type="ARBA" id="ARBA00022737"/>
    </source>
</evidence>
<dbReference type="Gene3D" id="1.25.40.20">
    <property type="entry name" value="Ankyrin repeat-containing domain"/>
    <property type="match status" value="2"/>
</dbReference>
<accession>A0A3D8S669</accession>
<evidence type="ECO:0000313" key="5">
    <source>
        <dbReference type="Proteomes" id="UP000256690"/>
    </source>
</evidence>
<dbReference type="PANTHER" id="PTHR24198">
    <property type="entry name" value="ANKYRIN REPEAT AND PROTEIN KINASE DOMAIN-CONTAINING PROTEIN"/>
    <property type="match status" value="1"/>
</dbReference>
<dbReference type="PROSITE" id="PS50297">
    <property type="entry name" value="ANK_REP_REGION"/>
    <property type="match status" value="2"/>
</dbReference>
<feature type="repeat" description="ANK" evidence="3">
    <location>
        <begin position="617"/>
        <end position="646"/>
    </location>
</feature>
<dbReference type="PROSITE" id="PS50088">
    <property type="entry name" value="ANK_REPEAT"/>
    <property type="match status" value="4"/>
</dbReference>
<dbReference type="InterPro" id="IPR002110">
    <property type="entry name" value="Ankyrin_rpt"/>
</dbReference>
<evidence type="ECO:0000313" key="4">
    <source>
        <dbReference type="EMBL" id="RDW81504.1"/>
    </source>
</evidence>
<dbReference type="EMBL" id="PVWQ01000005">
    <property type="protein sequence ID" value="RDW81504.1"/>
    <property type="molecule type" value="Genomic_DNA"/>
</dbReference>
<feature type="repeat" description="ANK" evidence="3">
    <location>
        <begin position="579"/>
        <end position="613"/>
    </location>
</feature>
<comment type="caution">
    <text evidence="4">The sequence shown here is derived from an EMBL/GenBank/DDBJ whole genome shotgun (WGS) entry which is preliminary data.</text>
</comment>
<keyword evidence="2 3" id="KW-0040">ANK repeat</keyword>
<name>A0A3D8S669_9EURO</name>
<sequence length="737" mass="83158">MPYSDLPNEIILHISSFFDLDFNINRYCSSSPEDNSLSLSSDPNVKDFLAWIRTSKRHAAVLTPVLLDHAFNFTPTRREKEKQDAQFRKITRMRTSRIWWTSRVWESQHLADYLRSRSHERFWPDFVYTLVNGVYKKVSLLEALIRVSSAKMLELLLDDQEFRETYLDRDGGSSDTLPNHLELAIHDDDTQIARILLNAGSNVRYFNAQGLSPLHSAAEYQSLEYVDLLLDFGADVWAMTEGANRQPLLPVEKALRQLPDRPEVANRLLDMMLQTEGQKSPWDWKLHLAHRVFFHCQGFHSGAADFVQVLIDSGVNLFAPNREGKTALETIEELGRKHCSRNMEEYRAESQPDWLKVAAFLLQIDPHIWPEGHINSQLWRCVQKSDYLFECQLVLLNLLVRANESALGAIATDGSTSMHYLCDHELLSHNRIRPPNDRPDYIENFWPQLYEDLQSDLEPQLCRTGPAVFRDSSPDPNHVYEHRFANVREMITILLDHGVSISHQNENGQTPLYLAARSPWHGFLSLLLRKRPNDPAVNITYTEENKLKTPLFAAIASGNASSVELLLRNGADVHATDHNGYNALHLAVRSRETEVQTVQAIIHAGCPVDDSHPSIGTALHLAAACGFVSAIEVLINAGCSPHRRNSQGLTPFGVALRAATCKRNGAAEELIRVLGGEIVRNEDRGSGDLVCMVLQSTNQGKENTEAGQDLARLLVSYGAGTHEHCDACDSLRKECDL</sequence>
<organism evidence="4 5">
    <name type="scientific">Aspergillus mulundensis</name>
    <dbReference type="NCBI Taxonomy" id="1810919"/>
    <lineage>
        <taxon>Eukaryota</taxon>
        <taxon>Fungi</taxon>
        <taxon>Dikarya</taxon>
        <taxon>Ascomycota</taxon>
        <taxon>Pezizomycotina</taxon>
        <taxon>Eurotiomycetes</taxon>
        <taxon>Eurotiomycetidae</taxon>
        <taxon>Eurotiales</taxon>
        <taxon>Aspergillaceae</taxon>
        <taxon>Aspergillus</taxon>
        <taxon>Aspergillus subgen. Nidulantes</taxon>
    </lineage>
</organism>
<dbReference type="RefSeq" id="XP_026604557.1">
    <property type="nucleotide sequence ID" value="XM_026747077.1"/>
</dbReference>
<dbReference type="PANTHER" id="PTHR24198:SF165">
    <property type="entry name" value="ANKYRIN REPEAT-CONTAINING PROTEIN-RELATED"/>
    <property type="match status" value="1"/>
</dbReference>
<feature type="repeat" description="ANK" evidence="3">
    <location>
        <begin position="209"/>
        <end position="241"/>
    </location>
</feature>
<keyword evidence="1" id="KW-0677">Repeat</keyword>
<gene>
    <name evidence="4" type="ORF">DSM5745_05061</name>
</gene>
<dbReference type="SMART" id="SM00248">
    <property type="entry name" value="ANK"/>
    <property type="match status" value="6"/>
</dbReference>
<evidence type="ECO:0008006" key="6">
    <source>
        <dbReference type="Google" id="ProtNLM"/>
    </source>
</evidence>
<dbReference type="OrthoDB" id="341259at2759"/>
<dbReference type="Proteomes" id="UP000256690">
    <property type="component" value="Unassembled WGS sequence"/>
</dbReference>
<feature type="repeat" description="ANK" evidence="3">
    <location>
        <begin position="546"/>
        <end position="578"/>
    </location>
</feature>
<dbReference type="STRING" id="1810919.A0A3D8S669"/>
<dbReference type="Pfam" id="PF12796">
    <property type="entry name" value="Ank_2"/>
    <property type="match status" value="2"/>
</dbReference>
<dbReference type="InterPro" id="IPR036770">
    <property type="entry name" value="Ankyrin_rpt-contain_sf"/>
</dbReference>
<reference evidence="4 5" key="1">
    <citation type="journal article" date="2018" name="IMA Fungus">
        <title>IMA Genome-F 9: Draft genome sequence of Annulohypoxylon stygium, Aspergillus mulundensis, Berkeleyomyces basicola (syn. Thielaviopsis basicola), Ceratocystis smalleyi, two Cercospora beticola strains, Coleophoma cylindrospora, Fusarium fracticaudum, Phialophora cf. hyalina, and Morchella septimelata.</title>
        <authorList>
            <person name="Wingfield B.D."/>
            <person name="Bills G.F."/>
            <person name="Dong Y."/>
            <person name="Huang W."/>
            <person name="Nel W.J."/>
            <person name="Swalarsk-Parry B.S."/>
            <person name="Vaghefi N."/>
            <person name="Wilken P.M."/>
            <person name="An Z."/>
            <person name="de Beer Z.W."/>
            <person name="De Vos L."/>
            <person name="Chen L."/>
            <person name="Duong T.A."/>
            <person name="Gao Y."/>
            <person name="Hammerbacher A."/>
            <person name="Kikkert J.R."/>
            <person name="Li Y."/>
            <person name="Li H."/>
            <person name="Li K."/>
            <person name="Li Q."/>
            <person name="Liu X."/>
            <person name="Ma X."/>
            <person name="Naidoo K."/>
            <person name="Pethybridge S.J."/>
            <person name="Sun J."/>
            <person name="Steenkamp E.T."/>
            <person name="van der Nest M.A."/>
            <person name="van Wyk S."/>
            <person name="Wingfield M.J."/>
            <person name="Xiong C."/>
            <person name="Yue Q."/>
            <person name="Zhang X."/>
        </authorList>
    </citation>
    <scope>NUCLEOTIDE SEQUENCE [LARGE SCALE GENOMIC DNA]</scope>
    <source>
        <strain evidence="4 5">DSM 5745</strain>
    </source>
</reference>
<protein>
    <recommendedName>
        <fullName evidence="6">F-box domain-containing protein</fullName>
    </recommendedName>
</protein>
<dbReference type="Pfam" id="PF00023">
    <property type="entry name" value="Ank"/>
    <property type="match status" value="1"/>
</dbReference>
<dbReference type="AlphaFoldDB" id="A0A3D8S669"/>